<gene>
    <name evidence="1" type="ORF">DV515_00004998</name>
</gene>
<evidence type="ECO:0000313" key="1">
    <source>
        <dbReference type="EMBL" id="RLW06002.1"/>
    </source>
</evidence>
<organism evidence="1 2">
    <name type="scientific">Chloebia gouldiae</name>
    <name type="common">Gouldian finch</name>
    <name type="synonym">Erythrura gouldiae</name>
    <dbReference type="NCBI Taxonomy" id="44316"/>
    <lineage>
        <taxon>Eukaryota</taxon>
        <taxon>Metazoa</taxon>
        <taxon>Chordata</taxon>
        <taxon>Craniata</taxon>
        <taxon>Vertebrata</taxon>
        <taxon>Euteleostomi</taxon>
        <taxon>Archelosauria</taxon>
        <taxon>Archosauria</taxon>
        <taxon>Dinosauria</taxon>
        <taxon>Saurischia</taxon>
        <taxon>Theropoda</taxon>
        <taxon>Coelurosauria</taxon>
        <taxon>Aves</taxon>
        <taxon>Neognathae</taxon>
        <taxon>Neoaves</taxon>
        <taxon>Telluraves</taxon>
        <taxon>Australaves</taxon>
        <taxon>Passeriformes</taxon>
        <taxon>Passeroidea</taxon>
        <taxon>Passeridae</taxon>
        <taxon>Chloebia</taxon>
    </lineage>
</organism>
<dbReference type="EMBL" id="QUSF01000010">
    <property type="protein sequence ID" value="RLW06002.1"/>
    <property type="molecule type" value="Genomic_DNA"/>
</dbReference>
<comment type="caution">
    <text evidence="1">The sequence shown here is derived from an EMBL/GenBank/DDBJ whole genome shotgun (WGS) entry which is preliminary data.</text>
</comment>
<proteinExistence type="predicted"/>
<reference evidence="1 2" key="1">
    <citation type="journal article" date="2018" name="Proc. R. Soc. B">
        <title>A non-coding region near Follistatin controls head colour polymorphism in the Gouldian finch.</title>
        <authorList>
            <person name="Toomey M.B."/>
            <person name="Marques C.I."/>
            <person name="Andrade P."/>
            <person name="Araujo P.M."/>
            <person name="Sabatino S."/>
            <person name="Gazda M.A."/>
            <person name="Afonso S."/>
            <person name="Lopes R.J."/>
            <person name="Corbo J.C."/>
            <person name="Carneiro M."/>
        </authorList>
    </citation>
    <scope>NUCLEOTIDE SEQUENCE [LARGE SCALE GENOMIC DNA]</scope>
    <source>
        <strain evidence="1">Red01</strain>
        <tissue evidence="1">Muscle</tissue>
    </source>
</reference>
<name>A0A3L8SQF5_CHLGU</name>
<dbReference type="AlphaFoldDB" id="A0A3L8SQF5"/>
<sequence>MDAREREGNFNQRIRNLGNCQLLAERLKHDQQRRVLVSTFEDAAKSMEFCCSGCFSEHSTLSALTQKKATKPSYGVSPSPCQALQKGHNEHSLLSVGLTMWTSSLNNECNCGPTLYGCP</sequence>
<protein>
    <submittedName>
        <fullName evidence="1">Uncharacterized protein</fullName>
    </submittedName>
</protein>
<evidence type="ECO:0000313" key="2">
    <source>
        <dbReference type="Proteomes" id="UP000276834"/>
    </source>
</evidence>
<keyword evidence="2" id="KW-1185">Reference proteome</keyword>
<dbReference type="Proteomes" id="UP000276834">
    <property type="component" value="Unassembled WGS sequence"/>
</dbReference>
<accession>A0A3L8SQF5</accession>